<feature type="domain" description="C2H2-type" evidence="12">
    <location>
        <begin position="143"/>
        <end position="164"/>
    </location>
</feature>
<evidence type="ECO:0000256" key="9">
    <source>
        <dbReference type="ARBA" id="ARBA00031366"/>
    </source>
</evidence>
<keyword evidence="7" id="KW-0496">Mitochondrion</keyword>
<keyword evidence="5 11" id="KW-0862">Zinc</keyword>
<evidence type="ECO:0000259" key="12">
    <source>
        <dbReference type="PROSITE" id="PS00028"/>
    </source>
</evidence>
<dbReference type="AlphaFoldDB" id="A0A8H3GVN3"/>
<dbReference type="GO" id="GO:0045277">
    <property type="term" value="C:respiratory chain complex IV"/>
    <property type="evidence" value="ECO:0007669"/>
    <property type="project" value="InterPro"/>
</dbReference>
<feature type="binding site" evidence="11">
    <location>
        <position position="119"/>
    </location>
    <ligand>
        <name>Zn(2+)</name>
        <dbReference type="ChEBI" id="CHEBI:29105"/>
    </ligand>
</feature>
<dbReference type="InterPro" id="IPR002124">
    <property type="entry name" value="Cyt_c_oxidase_su5b"/>
</dbReference>
<dbReference type="GO" id="GO:0046872">
    <property type="term" value="F:metal ion binding"/>
    <property type="evidence" value="ECO:0007669"/>
    <property type="project" value="UniProtKB-KW"/>
</dbReference>
<comment type="subcellular location">
    <subcellularLocation>
        <location evidence="1">Mitochondrion inner membrane</location>
        <topology evidence="1">Peripheral membrane protein</topology>
        <orientation evidence="1">Matrix side</orientation>
    </subcellularLocation>
</comment>
<sequence>DSRRHPESVVICGCPHTTTRMFSAIRTLPLRARPIARTFATTPRVFAGHKAASLLGEGAKPGEVPTDENQATGLERLELLGKMEGVDVFDMNPLEMTRMGTLQDPIKIYSLAAERHVGCTGYPADSHDTLWLTVTKDKQNHRCPECGCVYTLDFHGDPHAHAHH</sequence>
<evidence type="ECO:0000256" key="3">
    <source>
        <dbReference type="ARBA" id="ARBA00022723"/>
    </source>
</evidence>
<comment type="similarity">
    <text evidence="2">Belongs to the cytochrome c oxidase subunit 5B family.</text>
</comment>
<dbReference type="InterPro" id="IPR036972">
    <property type="entry name" value="Cyt_c_oxidase_su5b_sf"/>
</dbReference>
<evidence type="ECO:0000256" key="8">
    <source>
        <dbReference type="ARBA" id="ARBA00023136"/>
    </source>
</evidence>
<dbReference type="SUPFAM" id="SSF57802">
    <property type="entry name" value="Rubredoxin-like"/>
    <property type="match status" value="1"/>
</dbReference>
<name>A0A8H3GVN3_9AGAM</name>
<dbReference type="GO" id="GO:0005743">
    <property type="term" value="C:mitochondrial inner membrane"/>
    <property type="evidence" value="ECO:0007669"/>
    <property type="project" value="UniProtKB-SubCell"/>
</dbReference>
<keyword evidence="6" id="KW-0809">Transit peptide</keyword>
<dbReference type="Proteomes" id="UP000663861">
    <property type="component" value="Unassembled WGS sequence"/>
</dbReference>
<dbReference type="InterPro" id="IPR013087">
    <property type="entry name" value="Znf_C2H2_type"/>
</dbReference>
<evidence type="ECO:0000256" key="6">
    <source>
        <dbReference type="ARBA" id="ARBA00022946"/>
    </source>
</evidence>
<evidence type="ECO:0000313" key="13">
    <source>
        <dbReference type="EMBL" id="CAE6470655.1"/>
    </source>
</evidence>
<dbReference type="Gene3D" id="2.60.11.10">
    <property type="entry name" value="Cytochrome c oxidase, subunit Vb"/>
    <property type="match status" value="1"/>
</dbReference>
<keyword evidence="3 11" id="KW-0479">Metal-binding</keyword>
<feature type="non-terminal residue" evidence="13">
    <location>
        <position position="1"/>
    </location>
</feature>
<evidence type="ECO:0000256" key="2">
    <source>
        <dbReference type="ARBA" id="ARBA00010292"/>
    </source>
</evidence>
<dbReference type="CDD" id="cd00924">
    <property type="entry name" value="Cyt_c_Oxidase_Vb"/>
    <property type="match status" value="1"/>
</dbReference>
<feature type="binding site" evidence="11">
    <location>
        <position position="143"/>
    </location>
    <ligand>
        <name>Zn(2+)</name>
        <dbReference type="ChEBI" id="CHEBI:29105"/>
    </ligand>
</feature>
<dbReference type="PANTHER" id="PTHR10122">
    <property type="entry name" value="CYTOCHROME C OXIDASE SUBUNIT 5B, MITOCHONDRIAL"/>
    <property type="match status" value="1"/>
</dbReference>
<dbReference type="Pfam" id="PF01215">
    <property type="entry name" value="COX5B"/>
    <property type="match status" value="1"/>
</dbReference>
<comment type="caution">
    <text evidence="13">The sequence shown here is derived from an EMBL/GenBank/DDBJ whole genome shotgun (WGS) entry which is preliminary data.</text>
</comment>
<keyword evidence="4" id="KW-0999">Mitochondrion inner membrane</keyword>
<dbReference type="PROSITE" id="PS51359">
    <property type="entry name" value="COX5B_2"/>
    <property type="match status" value="1"/>
</dbReference>
<evidence type="ECO:0000256" key="5">
    <source>
        <dbReference type="ARBA" id="ARBA00022833"/>
    </source>
</evidence>
<dbReference type="PROSITE" id="PS00028">
    <property type="entry name" value="ZINC_FINGER_C2H2_1"/>
    <property type="match status" value="1"/>
</dbReference>
<dbReference type="FunFam" id="2.60.11.10:FF:000003">
    <property type="entry name" value="Cytochrome c oxidase subunit IV"/>
    <property type="match status" value="1"/>
</dbReference>
<evidence type="ECO:0000256" key="11">
    <source>
        <dbReference type="PIRSR" id="PIRSR602124-2"/>
    </source>
</evidence>
<organism evidence="13 14">
    <name type="scientific">Rhizoctonia solani</name>
    <dbReference type="NCBI Taxonomy" id="456999"/>
    <lineage>
        <taxon>Eukaryota</taxon>
        <taxon>Fungi</taxon>
        <taxon>Dikarya</taxon>
        <taxon>Basidiomycota</taxon>
        <taxon>Agaricomycotina</taxon>
        <taxon>Agaricomycetes</taxon>
        <taxon>Cantharellales</taxon>
        <taxon>Ceratobasidiaceae</taxon>
        <taxon>Rhizoctonia</taxon>
    </lineage>
</organism>
<dbReference type="GO" id="GO:0006123">
    <property type="term" value="P:mitochondrial electron transport, cytochrome c to oxygen"/>
    <property type="evidence" value="ECO:0007669"/>
    <property type="project" value="InterPro"/>
</dbReference>
<dbReference type="PANTHER" id="PTHR10122:SF0">
    <property type="entry name" value="CYTOCHROME C OXIDASE SUBUNIT 5B, ISOFORM A-RELATED"/>
    <property type="match status" value="1"/>
</dbReference>
<keyword evidence="8" id="KW-0472">Membrane</keyword>
<evidence type="ECO:0000256" key="10">
    <source>
        <dbReference type="ARBA" id="ARBA00070613"/>
    </source>
</evidence>
<proteinExistence type="inferred from homology"/>
<feature type="binding site" evidence="11">
    <location>
        <position position="146"/>
    </location>
    <ligand>
        <name>Zn(2+)</name>
        <dbReference type="ChEBI" id="CHEBI:29105"/>
    </ligand>
</feature>
<dbReference type="EMBL" id="CAJMWY010001576">
    <property type="protein sequence ID" value="CAE6470655.1"/>
    <property type="molecule type" value="Genomic_DNA"/>
</dbReference>
<evidence type="ECO:0000313" key="14">
    <source>
        <dbReference type="Proteomes" id="UP000663861"/>
    </source>
</evidence>
<feature type="binding site" evidence="11">
    <location>
        <position position="127"/>
    </location>
    <ligand>
        <name>Zn(2+)</name>
        <dbReference type="ChEBI" id="CHEBI:29105"/>
    </ligand>
</feature>
<evidence type="ECO:0000256" key="4">
    <source>
        <dbReference type="ARBA" id="ARBA00022792"/>
    </source>
</evidence>
<evidence type="ECO:0000256" key="1">
    <source>
        <dbReference type="ARBA" id="ARBA00004443"/>
    </source>
</evidence>
<protein>
    <recommendedName>
        <fullName evidence="10">Cytochrome c oxidase subunit 4, mitochondrial</fullName>
    </recommendedName>
    <alternativeName>
        <fullName evidence="9">Cytochrome c oxidase polypeptide IV</fullName>
    </alternativeName>
</protein>
<gene>
    <name evidence="13" type="ORF">RDB_LOCUS81994</name>
</gene>
<accession>A0A8H3GVN3</accession>
<reference evidence="13" key="1">
    <citation type="submission" date="2021-01" db="EMBL/GenBank/DDBJ databases">
        <authorList>
            <person name="Kaushik A."/>
        </authorList>
    </citation>
    <scope>NUCLEOTIDE SEQUENCE</scope>
    <source>
        <strain evidence="13">AG4-RS23</strain>
    </source>
</reference>
<evidence type="ECO:0000256" key="7">
    <source>
        <dbReference type="ARBA" id="ARBA00023128"/>
    </source>
</evidence>